<comment type="caution">
    <text evidence="2">The sequence shown here is derived from an EMBL/GenBank/DDBJ whole genome shotgun (WGS) entry which is preliminary data.</text>
</comment>
<evidence type="ECO:0000313" key="2">
    <source>
        <dbReference type="EMBL" id="MBV4358482.1"/>
    </source>
</evidence>
<protein>
    <recommendedName>
        <fullName evidence="4">TonB-dependent receptor</fullName>
    </recommendedName>
</protein>
<reference evidence="2" key="1">
    <citation type="submission" date="2021-06" db="EMBL/GenBank/DDBJ databases">
        <authorList>
            <person name="Huq M.A."/>
        </authorList>
    </citation>
    <scope>NUCLEOTIDE SEQUENCE</scope>
    <source>
        <strain evidence="2">MAH-26</strain>
    </source>
</reference>
<keyword evidence="3" id="KW-1185">Reference proteome</keyword>
<dbReference type="RefSeq" id="WP_217792179.1">
    <property type="nucleotide sequence ID" value="NZ_JAHSPG010000012.1"/>
</dbReference>
<organism evidence="2 3">
    <name type="scientific">Pinibacter aurantiacus</name>
    <dbReference type="NCBI Taxonomy" id="2851599"/>
    <lineage>
        <taxon>Bacteria</taxon>
        <taxon>Pseudomonadati</taxon>
        <taxon>Bacteroidota</taxon>
        <taxon>Chitinophagia</taxon>
        <taxon>Chitinophagales</taxon>
        <taxon>Chitinophagaceae</taxon>
        <taxon>Pinibacter</taxon>
    </lineage>
</organism>
<name>A0A9E2SAA2_9BACT</name>
<dbReference type="AlphaFoldDB" id="A0A9E2SAA2"/>
<feature type="signal peptide" evidence="1">
    <location>
        <begin position="1"/>
        <end position="19"/>
    </location>
</feature>
<gene>
    <name evidence="2" type="ORF">KTO63_15060</name>
</gene>
<evidence type="ECO:0000256" key="1">
    <source>
        <dbReference type="SAM" id="SignalP"/>
    </source>
</evidence>
<proteinExistence type="predicted"/>
<dbReference type="EMBL" id="JAHSPG010000012">
    <property type="protein sequence ID" value="MBV4358482.1"/>
    <property type="molecule type" value="Genomic_DNA"/>
</dbReference>
<sequence length="668" mass="74379">MKFLNLMLCGVLACAVANAQTDSTYLDLGRMRARKEFTQTTVIKASDLAQMPFTNLSDAIRLWVNGSYTDKSTMVYVVDGVMINDADAYSIYDIEEITIVQDGLSQPNGAGNLQTLALITTKKSRSAKPHFSFAGQAYVVDRKMDTEKNYFNFFNQYNLTGSGNIGKVAVGGSINFLHDEMPVPKVDGETVATAPDLNRIRLHLWTQTDLGKKSKLSLHVNYTPQFGGGKYTEGATSNENAHSTDFNETLINATLQLQTAFTSALYNKFSVGYTTNKQKGADDVMYNYFVNGDSTSFSRLGKFNANLKGHTFFINDNIGYNWRLKNWSVEPAVNVNFQSIKFDTYSGYFIDAGGLAGPSAGGSSRNGKGNFFTVTPSLAITYKNILNVQGGFVQDFSKLVEKDYEQSNAYPFVTVAANVLPANTQLIWKVYGSYAKTFALNNFSMFQLDDLVSYNDLFSSPATGFLSGPGTYIPQPAKNYNERYQAGSDFSFFKKRITLGYNYLNASDVQYVQLTFPGTGIMYFPGKYTTERHQVSVVGEVLQNSPVKWRTGVFVNFFKNNLNFDGLDLAFDEKPYSGGWTNRFSYKRLSFGADLLYLLNKDVALSPNKTEKHNSILLQNIYLAYALHSKALPNMSVYISSRNLADSNIMPLASDNRRFYGGGVKFDF</sequence>
<accession>A0A9E2SAA2</accession>
<dbReference type="Proteomes" id="UP000812270">
    <property type="component" value="Unassembled WGS sequence"/>
</dbReference>
<evidence type="ECO:0008006" key="4">
    <source>
        <dbReference type="Google" id="ProtNLM"/>
    </source>
</evidence>
<keyword evidence="1" id="KW-0732">Signal</keyword>
<feature type="chain" id="PRO_5038716274" description="TonB-dependent receptor" evidence="1">
    <location>
        <begin position="20"/>
        <end position="668"/>
    </location>
</feature>
<evidence type="ECO:0000313" key="3">
    <source>
        <dbReference type="Proteomes" id="UP000812270"/>
    </source>
</evidence>